<accession>A0ABT6MJ46</accession>
<dbReference type="InterPro" id="IPR029052">
    <property type="entry name" value="Metallo-depent_PP-like"/>
</dbReference>
<dbReference type="Proteomes" id="UP001160334">
    <property type="component" value="Unassembled WGS sequence"/>
</dbReference>
<comment type="caution">
    <text evidence="1">The sequence shown here is derived from an EMBL/GenBank/DDBJ whole genome shotgun (WGS) entry which is preliminary data.</text>
</comment>
<keyword evidence="2" id="KW-1185">Reference proteome</keyword>
<dbReference type="RefSeq" id="WP_280763565.1">
    <property type="nucleotide sequence ID" value="NZ_JARXVC010000020.1"/>
</dbReference>
<reference evidence="1 2" key="1">
    <citation type="submission" date="2023-04" db="EMBL/GenBank/DDBJ databases">
        <title>Forest soil microbial communities from Buena Vista Peninsula, Colon Province, Panama.</title>
        <authorList>
            <person name="Bouskill N."/>
        </authorList>
    </citation>
    <scope>NUCLEOTIDE SEQUENCE [LARGE SCALE GENOMIC DNA]</scope>
    <source>
        <strain evidence="1 2">CFH S0262</strain>
    </source>
</reference>
<evidence type="ECO:0000313" key="1">
    <source>
        <dbReference type="EMBL" id="MDH6284342.1"/>
    </source>
</evidence>
<dbReference type="SUPFAM" id="SSF56300">
    <property type="entry name" value="Metallo-dependent phosphatases"/>
    <property type="match status" value="1"/>
</dbReference>
<proteinExistence type="predicted"/>
<dbReference type="EMBL" id="JARXVC010000020">
    <property type="protein sequence ID" value="MDH6284342.1"/>
    <property type="molecule type" value="Genomic_DNA"/>
</dbReference>
<protein>
    <submittedName>
        <fullName evidence="1">Uncharacterized protein</fullName>
    </submittedName>
</protein>
<dbReference type="Gene3D" id="3.60.21.10">
    <property type="match status" value="1"/>
</dbReference>
<evidence type="ECO:0000313" key="2">
    <source>
        <dbReference type="Proteomes" id="UP001160334"/>
    </source>
</evidence>
<gene>
    <name evidence="1" type="ORF">M2280_005600</name>
</gene>
<name>A0ABT6MJ46_9NOCA</name>
<organism evidence="1 2">
    <name type="scientific">Prescottella agglutinans</name>
    <dbReference type="NCBI Taxonomy" id="1644129"/>
    <lineage>
        <taxon>Bacteria</taxon>
        <taxon>Bacillati</taxon>
        <taxon>Actinomycetota</taxon>
        <taxon>Actinomycetes</taxon>
        <taxon>Mycobacteriales</taxon>
        <taxon>Nocardiaceae</taxon>
        <taxon>Prescottella</taxon>
    </lineage>
</organism>
<sequence>MSYRFATLGCTHAGYSARGMRMHRQTGWNLRVVDGQVAYHQAITQILDAGCRGVWHGGDVTHWSRPLPRDVETVQRLDDILFDGGLWNGKNSGNHCAGAGADLSAVAVFDRPAMNSFAVYPDRRRPAEDCVGPHPGLYEIHQPDPDQAIYLHVVSHYGLDPDLRDQGIDISPQPLDHGVNILCSHGIFVGDDRLYKAAERHGADRLIPTDWVTRGFDLTLLSDYHTPGRVEGFGDSEGRGQVWYTGSTVRRGFSDDETPRGWLQVDIPDNGAPQVTLQEIWQRPQLDFDPIDAVGMTVADINDAVRARLAERSWVDPVSADLTGDGGWILRQRIVGATPQQRQGIYELAGEWANAAKDAAYWSFTFERPLSDVSVARPAHLQASITERVSDFQTALDDRVERGNVGKALRDAPEALRDAALIRARAVLGAPRQDS</sequence>